<dbReference type="RefSeq" id="WP_309797779.1">
    <property type="nucleotide sequence ID" value="NZ_BAAAHY010000005.1"/>
</dbReference>
<accession>A0ABU1JAK3</accession>
<dbReference type="InterPro" id="IPR014457">
    <property type="entry name" value="UCP010260"/>
</dbReference>
<evidence type="ECO:0000259" key="1">
    <source>
        <dbReference type="Pfam" id="PF09348"/>
    </source>
</evidence>
<evidence type="ECO:0000313" key="2">
    <source>
        <dbReference type="EMBL" id="MDR6269445.1"/>
    </source>
</evidence>
<sequence>MAELTYPQIGLTRELLRDGPESVAGWPGGNQRVFERIEVGCGAESFGRLSSGILDWGIQEAAGLRPRAEGPAVLGARVVCGFGVGPIRLPVPCEVVWSERGERFSGFGYGTLTGHPARGEEAFAAELDEADRVWFSVLAFSRPRPGIYTLAAPVSRLMQRFVTRKYLVAARALAE</sequence>
<feature type="domain" description="DUF1990" evidence="1">
    <location>
        <begin position="6"/>
        <end position="167"/>
    </location>
</feature>
<evidence type="ECO:0000313" key="3">
    <source>
        <dbReference type="Proteomes" id="UP001185069"/>
    </source>
</evidence>
<protein>
    <submittedName>
        <fullName evidence="2">Uncharacterized protein (UPF0548 family)</fullName>
    </submittedName>
</protein>
<comment type="caution">
    <text evidence="2">The sequence shown here is derived from an EMBL/GenBank/DDBJ whole genome shotgun (WGS) entry which is preliminary data.</text>
</comment>
<dbReference type="EMBL" id="JAVDQF010000001">
    <property type="protein sequence ID" value="MDR6269445.1"/>
    <property type="molecule type" value="Genomic_DNA"/>
</dbReference>
<dbReference type="PANTHER" id="PTHR34202">
    <property type="entry name" value="UPF0548 PROTEIN"/>
    <property type="match status" value="1"/>
</dbReference>
<organism evidence="2 3">
    <name type="scientific">Arthrobacter russicus</name>
    <dbReference type="NCBI Taxonomy" id="172040"/>
    <lineage>
        <taxon>Bacteria</taxon>
        <taxon>Bacillati</taxon>
        <taxon>Actinomycetota</taxon>
        <taxon>Actinomycetes</taxon>
        <taxon>Micrococcales</taxon>
        <taxon>Micrococcaceae</taxon>
        <taxon>Arthrobacter</taxon>
    </lineage>
</organism>
<dbReference type="Proteomes" id="UP001185069">
    <property type="component" value="Unassembled WGS sequence"/>
</dbReference>
<name>A0ABU1JAK3_9MICC</name>
<keyword evidence="3" id="KW-1185">Reference proteome</keyword>
<dbReference type="PIRSF" id="PIRSF010260">
    <property type="entry name" value="UCP010260"/>
    <property type="match status" value="1"/>
</dbReference>
<gene>
    <name evidence="2" type="ORF">JOE69_001683</name>
</gene>
<reference evidence="2 3" key="1">
    <citation type="submission" date="2023-07" db="EMBL/GenBank/DDBJ databases">
        <title>Sequencing the genomes of 1000 actinobacteria strains.</title>
        <authorList>
            <person name="Klenk H.-P."/>
        </authorList>
    </citation>
    <scope>NUCLEOTIDE SEQUENCE [LARGE SCALE GENOMIC DNA]</scope>
    <source>
        <strain evidence="2 3">DSM 14555</strain>
    </source>
</reference>
<proteinExistence type="predicted"/>
<dbReference type="PANTHER" id="PTHR34202:SF1">
    <property type="entry name" value="UPF0548 PROTEIN"/>
    <property type="match status" value="1"/>
</dbReference>
<dbReference type="InterPro" id="IPR018960">
    <property type="entry name" value="DUF1990"/>
</dbReference>
<dbReference type="Pfam" id="PF09348">
    <property type="entry name" value="DUF1990"/>
    <property type="match status" value="1"/>
</dbReference>